<reference evidence="9 10" key="1">
    <citation type="submission" date="2024-03" db="EMBL/GenBank/DDBJ databases">
        <title>The genome assembly and annotation of the cricket Gryllus longicercus Weissman &amp; Gray.</title>
        <authorList>
            <person name="Szrajer S."/>
            <person name="Gray D."/>
            <person name="Ylla G."/>
        </authorList>
    </citation>
    <scope>NUCLEOTIDE SEQUENCE [LARGE SCALE GENOMIC DNA]</scope>
    <source>
        <strain evidence="9">DAG 2021-001</strain>
        <tissue evidence="9">Whole body minus gut</tissue>
    </source>
</reference>
<dbReference type="Gene3D" id="2.60.40.10">
    <property type="entry name" value="Immunoglobulins"/>
    <property type="match status" value="2"/>
</dbReference>
<feature type="compositionally biased region" description="Pro residues" evidence="5">
    <location>
        <begin position="21"/>
        <end position="48"/>
    </location>
</feature>
<feature type="compositionally biased region" description="Pro residues" evidence="5">
    <location>
        <begin position="133"/>
        <end position="148"/>
    </location>
</feature>
<dbReference type="InterPro" id="IPR013098">
    <property type="entry name" value="Ig_I-set"/>
</dbReference>
<dbReference type="SUPFAM" id="SSF48726">
    <property type="entry name" value="Immunoglobulin"/>
    <property type="match status" value="1"/>
</dbReference>
<dbReference type="InterPro" id="IPR032675">
    <property type="entry name" value="LRR_dom_sf"/>
</dbReference>
<protein>
    <submittedName>
        <fullName evidence="9">Uncharacterized protein</fullName>
    </submittedName>
</protein>
<keyword evidence="2" id="KW-0732">Signal</keyword>
<feature type="compositionally biased region" description="Low complexity" evidence="5">
    <location>
        <begin position="1"/>
        <end position="20"/>
    </location>
</feature>
<dbReference type="SMART" id="SM00369">
    <property type="entry name" value="LRR_TYP"/>
    <property type="match status" value="8"/>
</dbReference>
<dbReference type="PRINTS" id="PR01217">
    <property type="entry name" value="PRICHEXTENSN"/>
</dbReference>
<evidence type="ECO:0000313" key="10">
    <source>
        <dbReference type="Proteomes" id="UP001378592"/>
    </source>
</evidence>
<comment type="caution">
    <text evidence="9">The sequence shown here is derived from an EMBL/GenBank/DDBJ whole genome shotgun (WGS) entry which is preliminary data.</text>
</comment>
<keyword evidence="10" id="KW-1185">Reference proteome</keyword>
<dbReference type="InterPro" id="IPR003598">
    <property type="entry name" value="Ig_sub2"/>
</dbReference>
<dbReference type="InterPro" id="IPR013783">
    <property type="entry name" value="Ig-like_fold"/>
</dbReference>
<dbReference type="InterPro" id="IPR007110">
    <property type="entry name" value="Ig-like_dom"/>
</dbReference>
<dbReference type="PROSITE" id="PS50835">
    <property type="entry name" value="IG_LIKE"/>
    <property type="match status" value="1"/>
</dbReference>
<dbReference type="PROSITE" id="PS51450">
    <property type="entry name" value="LRR"/>
    <property type="match status" value="3"/>
</dbReference>
<dbReference type="GO" id="GO:0009653">
    <property type="term" value="P:anatomical structure morphogenesis"/>
    <property type="evidence" value="ECO:0007669"/>
    <property type="project" value="UniProtKB-ARBA"/>
</dbReference>
<keyword evidence="4" id="KW-1015">Disulfide bond</keyword>
<evidence type="ECO:0000313" key="9">
    <source>
        <dbReference type="EMBL" id="KAK7867647.1"/>
    </source>
</evidence>
<accession>A0AAN9VVV6</accession>
<sequence length="841" mass="92577">MRRSAAPAQARGRAGGRAALGPPPPPPPPPPPSPPPRHAAPRRSPPPEFGAASYSGRPGRHGGRHHVSERERARTTPSGGAPAERDPRSPHAAARPRPPPPAAARLASSHRRLAAAPLPMPALPPRPRHRPPAPRSSPPAPPSPAPPPTPPPLLLLLLSLLLWSALPPAAALAEPQCPQACTCRSGLDPLLQRRAKSVTCSGVTQADLQAVAQLSPAVEVLRFSNTTVRRVDLFALRRLPGLHALDLKSSGVQEVAGTGKTLPKLRYLDLSGNSLHTLQTYAFRDFPDLTYLNISGNGLHTIMAFAFVLPGLTVLDLRYNRLTFLKVHYFTDMPRLEEVYLGYNAISMIPSYVFTHNLKVLDLSNNHIIRLEDSAFEAINVSVELSLAQNGLRRVPNAALKRLGHMQRLVLDGNSFSFLPSGAVVGLAVSSLSISFQRNLHLVHREAFHNLLELEELQIRGNPALTYLHPQSLVNVPNLRKLDISNNALFTLEPELLQACPNISELHVNNNSFACHCSLLWLKNRTHEEVFCAERENANRTALVHLPESSDACTPYIIPLFPTSFHHTLGNNVSFHCRALGSPDIKVLWYSKNSERLYNGQCVGRFCVMDHTLTIHYLHHQDSGSYTCVAKNFAGVDTRIVTLEVRDVNVNLFPLTVTSTFVTLTWNMSNSISNNYMLRYEEVRKGAKSSPQSVTFSVGMKMHSYTVHGLKPGMTYSFSLCIQREEYVIVISTTSVTTREEDFLLTLGIERSYLSAILVSVVIGVLLASCIGFCGLRCWRQRLKLQQQAQQLRKSDSGYSGRSILPSSSTHSDMAFITYITLTDEALFAEHSTESNLMGYA</sequence>
<dbReference type="SMART" id="SM00408">
    <property type="entry name" value="IGc2"/>
    <property type="match status" value="1"/>
</dbReference>
<dbReference type="Pfam" id="PF00041">
    <property type="entry name" value="fn3"/>
    <property type="match status" value="1"/>
</dbReference>
<keyword evidence="1" id="KW-0433">Leucine-rich repeat</keyword>
<keyword evidence="6" id="KW-1133">Transmembrane helix</keyword>
<dbReference type="InterPro" id="IPR003591">
    <property type="entry name" value="Leu-rich_rpt_typical-subtyp"/>
</dbReference>
<dbReference type="SUPFAM" id="SSF49265">
    <property type="entry name" value="Fibronectin type III"/>
    <property type="match status" value="1"/>
</dbReference>
<dbReference type="SMART" id="SM00409">
    <property type="entry name" value="IG"/>
    <property type="match status" value="1"/>
</dbReference>
<dbReference type="Pfam" id="PF07679">
    <property type="entry name" value="I-set"/>
    <property type="match status" value="1"/>
</dbReference>
<feature type="transmembrane region" description="Helical" evidence="6">
    <location>
        <begin position="753"/>
        <end position="776"/>
    </location>
</feature>
<feature type="domain" description="Fibronectin type-III" evidence="8">
    <location>
        <begin position="648"/>
        <end position="742"/>
    </location>
</feature>
<dbReference type="AlphaFoldDB" id="A0AAN9VVV6"/>
<organism evidence="9 10">
    <name type="scientific">Gryllus longicercus</name>
    <dbReference type="NCBI Taxonomy" id="2509291"/>
    <lineage>
        <taxon>Eukaryota</taxon>
        <taxon>Metazoa</taxon>
        <taxon>Ecdysozoa</taxon>
        <taxon>Arthropoda</taxon>
        <taxon>Hexapoda</taxon>
        <taxon>Insecta</taxon>
        <taxon>Pterygota</taxon>
        <taxon>Neoptera</taxon>
        <taxon>Polyneoptera</taxon>
        <taxon>Orthoptera</taxon>
        <taxon>Ensifera</taxon>
        <taxon>Gryllidea</taxon>
        <taxon>Grylloidea</taxon>
        <taxon>Gryllidae</taxon>
        <taxon>Gryllinae</taxon>
        <taxon>Gryllus</taxon>
    </lineage>
</organism>
<evidence type="ECO:0000259" key="8">
    <source>
        <dbReference type="PROSITE" id="PS50853"/>
    </source>
</evidence>
<evidence type="ECO:0000256" key="3">
    <source>
        <dbReference type="ARBA" id="ARBA00022737"/>
    </source>
</evidence>
<evidence type="ECO:0000256" key="2">
    <source>
        <dbReference type="ARBA" id="ARBA00022729"/>
    </source>
</evidence>
<dbReference type="PANTHER" id="PTHR24366:SF96">
    <property type="entry name" value="LEUCINE RICH REPEAT CONTAINING 53"/>
    <property type="match status" value="1"/>
</dbReference>
<dbReference type="EMBL" id="JAZDUA010000114">
    <property type="protein sequence ID" value="KAK7867647.1"/>
    <property type="molecule type" value="Genomic_DNA"/>
</dbReference>
<dbReference type="CDD" id="cd00063">
    <property type="entry name" value="FN3"/>
    <property type="match status" value="1"/>
</dbReference>
<feature type="region of interest" description="Disordered" evidence="5">
    <location>
        <begin position="1"/>
        <end position="148"/>
    </location>
</feature>
<keyword evidence="6" id="KW-0472">Membrane</keyword>
<gene>
    <name evidence="9" type="ORF">R5R35_001300</name>
</gene>
<name>A0AAN9VVV6_9ORTH</name>
<dbReference type="SUPFAM" id="SSF52058">
    <property type="entry name" value="L domain-like"/>
    <property type="match status" value="1"/>
</dbReference>
<feature type="domain" description="Ig-like" evidence="7">
    <location>
        <begin position="555"/>
        <end position="642"/>
    </location>
</feature>
<evidence type="ECO:0000256" key="5">
    <source>
        <dbReference type="SAM" id="MobiDB-lite"/>
    </source>
</evidence>
<dbReference type="InterPro" id="IPR036116">
    <property type="entry name" value="FN3_sf"/>
</dbReference>
<dbReference type="GO" id="GO:0030154">
    <property type="term" value="P:cell differentiation"/>
    <property type="evidence" value="ECO:0007669"/>
    <property type="project" value="UniProtKB-ARBA"/>
</dbReference>
<dbReference type="PANTHER" id="PTHR24366">
    <property type="entry name" value="IG(IMMUNOGLOBULIN) AND LRR(LEUCINE RICH REPEAT) DOMAINS"/>
    <property type="match status" value="1"/>
</dbReference>
<dbReference type="Proteomes" id="UP001378592">
    <property type="component" value="Unassembled WGS sequence"/>
</dbReference>
<keyword evidence="6" id="KW-0812">Transmembrane</keyword>
<proteinExistence type="predicted"/>
<dbReference type="Gene3D" id="3.80.10.10">
    <property type="entry name" value="Ribonuclease Inhibitor"/>
    <property type="match status" value="2"/>
</dbReference>
<dbReference type="Pfam" id="PF13855">
    <property type="entry name" value="LRR_8"/>
    <property type="match status" value="3"/>
</dbReference>
<dbReference type="InterPro" id="IPR003599">
    <property type="entry name" value="Ig_sub"/>
</dbReference>
<dbReference type="PROSITE" id="PS50853">
    <property type="entry name" value="FN3"/>
    <property type="match status" value="1"/>
</dbReference>
<evidence type="ECO:0000256" key="4">
    <source>
        <dbReference type="ARBA" id="ARBA00023157"/>
    </source>
</evidence>
<evidence type="ECO:0000256" key="1">
    <source>
        <dbReference type="ARBA" id="ARBA00022614"/>
    </source>
</evidence>
<dbReference type="InterPro" id="IPR001611">
    <property type="entry name" value="Leu-rich_rpt"/>
</dbReference>
<dbReference type="InterPro" id="IPR003961">
    <property type="entry name" value="FN3_dom"/>
</dbReference>
<dbReference type="InterPro" id="IPR036179">
    <property type="entry name" value="Ig-like_dom_sf"/>
</dbReference>
<keyword evidence="3" id="KW-0677">Repeat</keyword>
<evidence type="ECO:0000259" key="7">
    <source>
        <dbReference type="PROSITE" id="PS50835"/>
    </source>
</evidence>
<evidence type="ECO:0000256" key="6">
    <source>
        <dbReference type="SAM" id="Phobius"/>
    </source>
</evidence>